<dbReference type="Pfam" id="PF01844">
    <property type="entry name" value="HNH"/>
    <property type="match status" value="1"/>
</dbReference>
<dbReference type="GO" id="GO:0008270">
    <property type="term" value="F:zinc ion binding"/>
    <property type="evidence" value="ECO:0007669"/>
    <property type="project" value="InterPro"/>
</dbReference>
<organism evidence="2 3">
    <name type="scientific">Knoellia flava</name>
    <dbReference type="NCBI Taxonomy" id="913969"/>
    <lineage>
        <taxon>Bacteria</taxon>
        <taxon>Bacillati</taxon>
        <taxon>Actinomycetota</taxon>
        <taxon>Actinomycetes</taxon>
        <taxon>Micrococcales</taxon>
        <taxon>Intrasporangiaceae</taxon>
        <taxon>Knoellia</taxon>
    </lineage>
</organism>
<dbReference type="AlphaFoldDB" id="A0A8H9FYP0"/>
<evidence type="ECO:0000313" key="2">
    <source>
        <dbReference type="EMBL" id="GGB90041.1"/>
    </source>
</evidence>
<accession>A0A8H9FYP0</accession>
<dbReference type="RefSeq" id="WP_052116878.1">
    <property type="nucleotide sequence ID" value="NZ_BMEA01000005.1"/>
</dbReference>
<feature type="domain" description="HNH" evidence="1">
    <location>
        <begin position="166"/>
        <end position="219"/>
    </location>
</feature>
<dbReference type="InterPro" id="IPR003615">
    <property type="entry name" value="HNH_nuc"/>
</dbReference>
<dbReference type="InterPro" id="IPR002711">
    <property type="entry name" value="HNH"/>
</dbReference>
<comment type="caution">
    <text evidence="2">The sequence shown here is derived from an EMBL/GenBank/DDBJ whole genome shotgun (WGS) entry which is preliminary data.</text>
</comment>
<dbReference type="GO" id="GO:0003676">
    <property type="term" value="F:nucleic acid binding"/>
    <property type="evidence" value="ECO:0007669"/>
    <property type="project" value="InterPro"/>
</dbReference>
<proteinExistence type="predicted"/>
<reference evidence="2" key="1">
    <citation type="journal article" date="2014" name="Int. J. Syst. Evol. Microbiol.">
        <title>Complete genome sequence of Corynebacterium casei LMG S-19264T (=DSM 44701T), isolated from a smear-ripened cheese.</title>
        <authorList>
            <consortium name="US DOE Joint Genome Institute (JGI-PGF)"/>
            <person name="Walter F."/>
            <person name="Albersmeier A."/>
            <person name="Kalinowski J."/>
            <person name="Ruckert C."/>
        </authorList>
    </citation>
    <scope>NUCLEOTIDE SEQUENCE</scope>
    <source>
        <strain evidence="2">CGMCC 1.10749</strain>
    </source>
</reference>
<evidence type="ECO:0000313" key="3">
    <source>
        <dbReference type="Proteomes" id="UP000628079"/>
    </source>
</evidence>
<name>A0A8H9FYP0_9MICO</name>
<gene>
    <name evidence="2" type="ORF">GCM10011314_32380</name>
</gene>
<reference evidence="2" key="2">
    <citation type="submission" date="2020-09" db="EMBL/GenBank/DDBJ databases">
        <authorList>
            <person name="Sun Q."/>
            <person name="Zhou Y."/>
        </authorList>
    </citation>
    <scope>NUCLEOTIDE SEQUENCE</scope>
    <source>
        <strain evidence="2">CGMCC 1.10749</strain>
    </source>
</reference>
<evidence type="ECO:0000259" key="1">
    <source>
        <dbReference type="Pfam" id="PF01844"/>
    </source>
</evidence>
<dbReference type="Proteomes" id="UP000628079">
    <property type="component" value="Unassembled WGS sequence"/>
</dbReference>
<dbReference type="CDD" id="cd00085">
    <property type="entry name" value="HNHc"/>
    <property type="match status" value="1"/>
</dbReference>
<dbReference type="EMBL" id="BMEA01000005">
    <property type="protein sequence ID" value="GGB90041.1"/>
    <property type="molecule type" value="Genomic_DNA"/>
</dbReference>
<sequence>MARFDWTYDEVVLAASLVAQNAWQGLRVTSPKVVQLSELLRAAPIHPIEGRPDNFRSKSSVQRKTFDIATQHPNYTGKPTRGGPHDAEVLAAFISEPVPMAALAAAIRDQIIAPPDAAPADDSDLDELTAHEGRALAVTHLRRERNPMLRAAKLAAVTAKGLPIACEVCGFDFAARYGERGEGYIEVHHVLPLHASGPILTRLDDLALLCSNCHRMIHRGRPWLTPSALTGLMGGSS</sequence>
<protein>
    <recommendedName>
        <fullName evidence="1">HNH domain-containing protein</fullName>
    </recommendedName>
</protein>
<dbReference type="GO" id="GO:0004519">
    <property type="term" value="F:endonuclease activity"/>
    <property type="evidence" value="ECO:0007669"/>
    <property type="project" value="InterPro"/>
</dbReference>